<name>A0A857J4S2_9BURK</name>
<sequence>MYATFLHAFRSLTGRNPPAPAAQALPQTPPNTVKHIAIAGFLDEQRTAHPAGADNGMFAAPPGDVLAAVSARGIAAGGSPDAIAAVLRQIEEQVKDPDTRSSLGVRQCIPAFAALLECVSLAHGTDTLQAVLQCAVRLVDGARADDQGALALWSVVIDGFAQRLRLEEHELFEPLLAEVRRRPAHWQTAAVMLASSQSFGYLLRDGAGRLPTARVRTHYHQLHRLLASRPQPQADFRAWACMVMHAWHLASHGHLQEEFSRDEFVEIFDQLMAQAESWPEHARGSLLDPIARRLLYFIPSSRLGTTLARFRQAAAGLDAVQRLRLTGSILSPLLCDFLAHEPYEAEVHRACQKTMDDALVHLEPQHCSALACKVLALTPPHDGIYEASEPNQATRIHVEQVLYFLERLPPTQLPEMDLKIMRAWCCMPPDLVQRFSALVRKQDLAAKETAAAARSRAGIWCATQ</sequence>
<dbReference type="EMBL" id="CP047650">
    <property type="protein sequence ID" value="QHI98213.1"/>
    <property type="molecule type" value="Genomic_DNA"/>
</dbReference>
<dbReference type="KEGG" id="xyk:GT347_09545"/>
<keyword evidence="2" id="KW-1185">Reference proteome</keyword>
<dbReference type="RefSeq" id="WP_160551730.1">
    <property type="nucleotide sequence ID" value="NZ_CP047650.1"/>
</dbReference>
<gene>
    <name evidence="1" type="ORF">GT347_09545</name>
</gene>
<evidence type="ECO:0000313" key="1">
    <source>
        <dbReference type="EMBL" id="QHI98213.1"/>
    </source>
</evidence>
<protein>
    <submittedName>
        <fullName evidence="1">Uncharacterized protein</fullName>
    </submittedName>
</protein>
<reference evidence="1 2" key="1">
    <citation type="submission" date="2020-01" db="EMBL/GenBank/DDBJ databases">
        <title>Genome sequencing of strain KACC 21265.</title>
        <authorList>
            <person name="Heo J."/>
            <person name="Kim S.-J."/>
            <person name="Kim J.-S."/>
            <person name="Hong S.-B."/>
            <person name="Kwon S.-W."/>
        </authorList>
    </citation>
    <scope>NUCLEOTIDE SEQUENCE [LARGE SCALE GENOMIC DNA]</scope>
    <source>
        <strain evidence="1 2">KACC 21265</strain>
    </source>
</reference>
<dbReference type="Proteomes" id="UP000464787">
    <property type="component" value="Chromosome"/>
</dbReference>
<organism evidence="1 2">
    <name type="scientific">Xylophilus rhododendri</name>
    <dbReference type="NCBI Taxonomy" id="2697032"/>
    <lineage>
        <taxon>Bacteria</taxon>
        <taxon>Pseudomonadati</taxon>
        <taxon>Pseudomonadota</taxon>
        <taxon>Betaproteobacteria</taxon>
        <taxon>Burkholderiales</taxon>
        <taxon>Xylophilus</taxon>
    </lineage>
</organism>
<proteinExistence type="predicted"/>
<accession>A0A857J4S2</accession>
<dbReference type="AlphaFoldDB" id="A0A857J4S2"/>
<evidence type="ECO:0000313" key="2">
    <source>
        <dbReference type="Proteomes" id="UP000464787"/>
    </source>
</evidence>